<dbReference type="EMBL" id="JAIZAY010000021">
    <property type="protein sequence ID" value="KAJ8021384.1"/>
    <property type="molecule type" value="Genomic_DNA"/>
</dbReference>
<protein>
    <submittedName>
        <fullName evidence="8">Solute carrier family 35 member E2</fullName>
    </submittedName>
</protein>
<accession>A0A9Q0YG60</accession>
<name>A0A9Q0YG60_HOLLE</name>
<feature type="compositionally biased region" description="Polar residues" evidence="5">
    <location>
        <begin position="34"/>
        <end position="51"/>
    </location>
</feature>
<dbReference type="Pfam" id="PF03151">
    <property type="entry name" value="TPT"/>
    <property type="match status" value="1"/>
</dbReference>
<comment type="caution">
    <text evidence="8">The sequence shown here is derived from an EMBL/GenBank/DDBJ whole genome shotgun (WGS) entry which is preliminary data.</text>
</comment>
<dbReference type="GO" id="GO:0016020">
    <property type="term" value="C:membrane"/>
    <property type="evidence" value="ECO:0007669"/>
    <property type="project" value="UniProtKB-SubCell"/>
</dbReference>
<dbReference type="AlphaFoldDB" id="A0A9Q0YG60"/>
<feature type="compositionally biased region" description="Low complexity" evidence="5">
    <location>
        <begin position="111"/>
        <end position="120"/>
    </location>
</feature>
<evidence type="ECO:0000313" key="9">
    <source>
        <dbReference type="Proteomes" id="UP001152320"/>
    </source>
</evidence>
<evidence type="ECO:0000256" key="1">
    <source>
        <dbReference type="ARBA" id="ARBA00004141"/>
    </source>
</evidence>
<feature type="transmembrane region" description="Helical" evidence="6">
    <location>
        <begin position="239"/>
        <end position="260"/>
    </location>
</feature>
<feature type="transmembrane region" description="Helical" evidence="6">
    <location>
        <begin position="272"/>
        <end position="292"/>
    </location>
</feature>
<dbReference type="InterPro" id="IPR037185">
    <property type="entry name" value="EmrE-like"/>
</dbReference>
<evidence type="ECO:0000256" key="2">
    <source>
        <dbReference type="ARBA" id="ARBA00022692"/>
    </source>
</evidence>
<dbReference type="OrthoDB" id="5547497at2759"/>
<keyword evidence="2 6" id="KW-0812">Transmembrane</keyword>
<evidence type="ECO:0000256" key="4">
    <source>
        <dbReference type="ARBA" id="ARBA00023136"/>
    </source>
</evidence>
<dbReference type="SUPFAM" id="SSF103481">
    <property type="entry name" value="Multidrug resistance efflux transporter EmrE"/>
    <property type="match status" value="1"/>
</dbReference>
<feature type="transmembrane region" description="Helical" evidence="6">
    <location>
        <begin position="205"/>
        <end position="227"/>
    </location>
</feature>
<keyword evidence="4 6" id="KW-0472">Membrane</keyword>
<evidence type="ECO:0000256" key="6">
    <source>
        <dbReference type="SAM" id="Phobius"/>
    </source>
</evidence>
<gene>
    <name evidence="8" type="ORF">HOLleu_38562</name>
</gene>
<feature type="transmembrane region" description="Helical" evidence="6">
    <location>
        <begin position="468"/>
        <end position="497"/>
    </location>
</feature>
<dbReference type="InterPro" id="IPR050186">
    <property type="entry name" value="TPT_transporter"/>
</dbReference>
<feature type="region of interest" description="Disordered" evidence="5">
    <location>
        <begin position="1"/>
        <end position="51"/>
    </location>
</feature>
<comment type="subcellular location">
    <subcellularLocation>
        <location evidence="1">Membrane</location>
        <topology evidence="1">Multi-pass membrane protein</topology>
    </subcellularLocation>
</comment>
<feature type="transmembrane region" description="Helical" evidence="6">
    <location>
        <begin position="427"/>
        <end position="448"/>
    </location>
</feature>
<evidence type="ECO:0000256" key="3">
    <source>
        <dbReference type="ARBA" id="ARBA00022989"/>
    </source>
</evidence>
<keyword evidence="9" id="KW-1185">Reference proteome</keyword>
<feature type="domain" description="Sugar phosphate transporter" evidence="7">
    <location>
        <begin position="206"/>
        <end position="498"/>
    </location>
</feature>
<dbReference type="InterPro" id="IPR004853">
    <property type="entry name" value="Sugar_P_trans_dom"/>
</dbReference>
<proteinExistence type="predicted"/>
<feature type="region of interest" description="Disordered" evidence="5">
    <location>
        <begin position="90"/>
        <end position="125"/>
    </location>
</feature>
<feature type="compositionally biased region" description="Basic and acidic residues" evidence="5">
    <location>
        <begin position="10"/>
        <end position="20"/>
    </location>
</feature>
<reference evidence="8" key="1">
    <citation type="submission" date="2021-10" db="EMBL/GenBank/DDBJ databases">
        <title>Tropical sea cucumber genome reveals ecological adaptation and Cuvierian tubules defense mechanism.</title>
        <authorList>
            <person name="Chen T."/>
        </authorList>
    </citation>
    <scope>NUCLEOTIDE SEQUENCE</scope>
    <source>
        <strain evidence="8">Nanhai2018</strain>
        <tissue evidence="8">Muscle</tissue>
    </source>
</reference>
<evidence type="ECO:0000256" key="5">
    <source>
        <dbReference type="SAM" id="MobiDB-lite"/>
    </source>
</evidence>
<feature type="transmembrane region" description="Helical" evidence="6">
    <location>
        <begin position="333"/>
        <end position="359"/>
    </location>
</feature>
<dbReference type="PANTHER" id="PTHR11132">
    <property type="entry name" value="SOLUTE CARRIER FAMILY 35"/>
    <property type="match status" value="1"/>
</dbReference>
<organism evidence="8 9">
    <name type="scientific">Holothuria leucospilota</name>
    <name type="common">Black long sea cucumber</name>
    <name type="synonym">Mertensiothuria leucospilota</name>
    <dbReference type="NCBI Taxonomy" id="206669"/>
    <lineage>
        <taxon>Eukaryota</taxon>
        <taxon>Metazoa</taxon>
        <taxon>Echinodermata</taxon>
        <taxon>Eleutherozoa</taxon>
        <taxon>Echinozoa</taxon>
        <taxon>Holothuroidea</taxon>
        <taxon>Aspidochirotacea</taxon>
        <taxon>Aspidochirotida</taxon>
        <taxon>Holothuriidae</taxon>
        <taxon>Holothuria</taxon>
    </lineage>
</organism>
<sequence length="521" mass="57659">MSSTPNHVSGHHDPNKRKFSDATQPGEVIHESKQSVAPNQDRNDTDVTFQGTFEGAEDWSEFLGESGNSTDLEQLKLASSYPLAVGLKKGNLLESGPHRPKVERKARSRHLSGSGKLSRSGSEDLDDKFPQNVNVKLLEDVPSCELDSTTRNTLNSEDTYHSVEGQRSLSKGTHRYKELPVTVDIQKANGEVRREKRDSLLSSRAIAYLVLWYFFSFCTLFLNKYILSHLGGEPSMLGSVQMVMTTLCGFFKMYVPCCLYKHKSKTDKPPNFLRNMVLLGIMRFATVVLGLVSLKNIAVSFTETIKSSAPFFTVLISFLMLGEKTGIYVNLSLIPVVAGLALTSFTELSFTTIGFVAAISTNVVDCLQNVFSKKLLSGSSYKYSPPELQFYTSTAAVILLIPSWIFLLVRNTQDFPFKDGPPSQSLVLALIVDGTFFHLQSITAYALMGRISPVTHSVANTAKRALLIWLSVLVFGNPVTVLSGVGTFVVVIGVFLYNRARQYENALRKEMANTRKTSQLV</sequence>
<keyword evidence="3 6" id="KW-1133">Transmembrane helix</keyword>
<evidence type="ECO:0000313" key="8">
    <source>
        <dbReference type="EMBL" id="KAJ8021384.1"/>
    </source>
</evidence>
<feature type="transmembrane region" description="Helical" evidence="6">
    <location>
        <begin position="388"/>
        <end position="407"/>
    </location>
</feature>
<feature type="transmembrane region" description="Helical" evidence="6">
    <location>
        <begin position="304"/>
        <end position="321"/>
    </location>
</feature>
<evidence type="ECO:0000259" key="7">
    <source>
        <dbReference type="Pfam" id="PF03151"/>
    </source>
</evidence>
<dbReference type="Proteomes" id="UP001152320">
    <property type="component" value="Chromosome 21"/>
</dbReference>
<feature type="compositionally biased region" description="Basic residues" evidence="5">
    <location>
        <begin position="98"/>
        <end position="110"/>
    </location>
</feature>